<protein>
    <submittedName>
        <fullName evidence="1">Uncharacterized protein</fullName>
    </submittedName>
</protein>
<comment type="caution">
    <text evidence="1">The sequence shown here is derived from an EMBL/GenBank/DDBJ whole genome shotgun (WGS) entry which is preliminary data.</text>
</comment>
<name>A0A540LFC6_MALBA</name>
<gene>
    <name evidence="1" type="ORF">C1H46_029269</name>
</gene>
<proteinExistence type="predicted"/>
<organism evidence="1 2">
    <name type="scientific">Malus baccata</name>
    <name type="common">Siberian crab apple</name>
    <name type="synonym">Pyrus baccata</name>
    <dbReference type="NCBI Taxonomy" id="106549"/>
    <lineage>
        <taxon>Eukaryota</taxon>
        <taxon>Viridiplantae</taxon>
        <taxon>Streptophyta</taxon>
        <taxon>Embryophyta</taxon>
        <taxon>Tracheophyta</taxon>
        <taxon>Spermatophyta</taxon>
        <taxon>Magnoliopsida</taxon>
        <taxon>eudicotyledons</taxon>
        <taxon>Gunneridae</taxon>
        <taxon>Pentapetalae</taxon>
        <taxon>rosids</taxon>
        <taxon>fabids</taxon>
        <taxon>Rosales</taxon>
        <taxon>Rosaceae</taxon>
        <taxon>Amygdaloideae</taxon>
        <taxon>Maleae</taxon>
        <taxon>Malus</taxon>
    </lineage>
</organism>
<sequence length="127" mass="13754">MVGSGVSSFVGSGCECFWASSIGIWWFPNGRRRSGPEPRAPNRGGSNGRTRAFRGFFAGPWRMGSFRDFVAFVAAGKVGAVDELVRSVTEGLVGEGFRWEEVPRRRSEVVDGQCLDLNVSSFVGSDA</sequence>
<reference evidence="1 2" key="1">
    <citation type="journal article" date="2019" name="G3 (Bethesda)">
        <title>Sequencing of a Wild Apple (Malus baccata) Genome Unravels the Differences Between Cultivated and Wild Apple Species Regarding Disease Resistance and Cold Tolerance.</title>
        <authorList>
            <person name="Chen X."/>
        </authorList>
    </citation>
    <scope>NUCLEOTIDE SEQUENCE [LARGE SCALE GENOMIC DNA]</scope>
    <source>
        <strain evidence="2">cv. Shandingzi</strain>
        <tissue evidence="1">Leaves</tissue>
    </source>
</reference>
<dbReference type="Proteomes" id="UP000315295">
    <property type="component" value="Unassembled WGS sequence"/>
</dbReference>
<evidence type="ECO:0000313" key="2">
    <source>
        <dbReference type="Proteomes" id="UP000315295"/>
    </source>
</evidence>
<evidence type="ECO:0000313" key="1">
    <source>
        <dbReference type="EMBL" id="TQD85181.1"/>
    </source>
</evidence>
<dbReference type="EMBL" id="VIEB01000609">
    <property type="protein sequence ID" value="TQD85181.1"/>
    <property type="molecule type" value="Genomic_DNA"/>
</dbReference>
<keyword evidence="2" id="KW-1185">Reference proteome</keyword>
<dbReference type="AlphaFoldDB" id="A0A540LFC6"/>
<accession>A0A540LFC6</accession>